<sequence length="82" mass="9480">MKDIVAYKCCMLKTLRLEKYDKKLTITVAALGVPEFRGDESFYTFRGCYYHGCPECFPDCSKKILNGLMSMEDAHQRTLDKI</sequence>
<dbReference type="WBParaSite" id="nRc.2.0.1.t45879-RA">
    <property type="protein sequence ID" value="nRc.2.0.1.t45879-RA"/>
    <property type="gene ID" value="nRc.2.0.1.g45879"/>
</dbReference>
<dbReference type="Proteomes" id="UP000887565">
    <property type="component" value="Unplaced"/>
</dbReference>
<keyword evidence="1" id="KW-1185">Reference proteome</keyword>
<accession>A0A915L477</accession>
<name>A0A915L477_ROMCU</name>
<dbReference type="AlphaFoldDB" id="A0A915L477"/>
<reference evidence="2" key="1">
    <citation type="submission" date="2022-11" db="UniProtKB">
        <authorList>
            <consortium name="WormBaseParasite"/>
        </authorList>
    </citation>
    <scope>IDENTIFICATION</scope>
</reference>
<proteinExistence type="predicted"/>
<organism evidence="1 2">
    <name type="scientific">Romanomermis culicivorax</name>
    <name type="common">Nematode worm</name>
    <dbReference type="NCBI Taxonomy" id="13658"/>
    <lineage>
        <taxon>Eukaryota</taxon>
        <taxon>Metazoa</taxon>
        <taxon>Ecdysozoa</taxon>
        <taxon>Nematoda</taxon>
        <taxon>Enoplea</taxon>
        <taxon>Dorylaimia</taxon>
        <taxon>Mermithida</taxon>
        <taxon>Mermithoidea</taxon>
        <taxon>Mermithidae</taxon>
        <taxon>Romanomermis</taxon>
    </lineage>
</organism>
<evidence type="ECO:0000313" key="1">
    <source>
        <dbReference type="Proteomes" id="UP000887565"/>
    </source>
</evidence>
<evidence type="ECO:0000313" key="2">
    <source>
        <dbReference type="WBParaSite" id="nRc.2.0.1.t45879-RA"/>
    </source>
</evidence>
<protein>
    <submittedName>
        <fullName evidence="2">Uncharacterized protein</fullName>
    </submittedName>
</protein>